<sequence>MPIKSQLADIEIPHIPFHDLIIDSLKKYATNVALVWKVEEMPIKSQLADIEIPHIPFHDLIIDSLKKYATNVVLINHDTNEKFTFADIISKTKYIANSLVSLGIEKGEAVILCVPNCPDFAWLFLGISMAGGIVCPLHPTFSIGKWILS</sequence>
<dbReference type="GO" id="GO:0005777">
    <property type="term" value="C:peroxisome"/>
    <property type="evidence" value="ECO:0007669"/>
    <property type="project" value="UniProtKB-SubCell"/>
</dbReference>
<dbReference type="Gene3D" id="3.40.50.12780">
    <property type="entry name" value="N-terminal domain of ligase-like"/>
    <property type="match status" value="1"/>
</dbReference>
<dbReference type="Proteomes" id="UP000036681">
    <property type="component" value="Unplaced"/>
</dbReference>
<dbReference type="SUPFAM" id="SSF56801">
    <property type="entry name" value="Acetyl-CoA synthetase-like"/>
    <property type="match status" value="1"/>
</dbReference>
<evidence type="ECO:0000259" key="3">
    <source>
        <dbReference type="Pfam" id="PF00501"/>
    </source>
</evidence>
<comment type="subcellular location">
    <subcellularLocation>
        <location evidence="1">Peroxisome</location>
    </subcellularLocation>
</comment>
<evidence type="ECO:0000256" key="1">
    <source>
        <dbReference type="ARBA" id="ARBA00004275"/>
    </source>
</evidence>
<protein>
    <submittedName>
        <fullName evidence="5">AMP-binding domain-containing protein</fullName>
    </submittedName>
</protein>
<accession>A0A0M3IVR5</accession>
<evidence type="ECO:0000313" key="4">
    <source>
        <dbReference type="Proteomes" id="UP000036681"/>
    </source>
</evidence>
<reference evidence="5" key="1">
    <citation type="submission" date="2017-02" db="UniProtKB">
        <authorList>
            <consortium name="WormBaseParasite"/>
        </authorList>
    </citation>
    <scope>IDENTIFICATION</scope>
</reference>
<feature type="domain" description="AMP-dependent synthetase/ligase" evidence="3">
    <location>
        <begin position="66"/>
        <end position="142"/>
    </location>
</feature>
<keyword evidence="2" id="KW-0576">Peroxisome</keyword>
<dbReference type="WBParaSite" id="ALUE_0002284301-mRNA-1">
    <property type="protein sequence ID" value="ALUE_0002284301-mRNA-1"/>
    <property type="gene ID" value="ALUE_0002284301"/>
</dbReference>
<proteinExistence type="predicted"/>
<keyword evidence="4" id="KW-1185">Reference proteome</keyword>
<dbReference type="AlphaFoldDB" id="A0A0M3IVR5"/>
<dbReference type="PANTHER" id="PTHR24096:SF381">
    <property type="entry name" value="4-COUMARATE--COA LIGASE 1-LIKE"/>
    <property type="match status" value="1"/>
</dbReference>
<dbReference type="GO" id="GO:0016405">
    <property type="term" value="F:CoA-ligase activity"/>
    <property type="evidence" value="ECO:0007669"/>
    <property type="project" value="TreeGrafter"/>
</dbReference>
<name>A0A0M3IVR5_ASCLU</name>
<dbReference type="InterPro" id="IPR042099">
    <property type="entry name" value="ANL_N_sf"/>
</dbReference>
<dbReference type="InterPro" id="IPR000873">
    <property type="entry name" value="AMP-dep_synth/lig_dom"/>
</dbReference>
<evidence type="ECO:0000256" key="2">
    <source>
        <dbReference type="ARBA" id="ARBA00023140"/>
    </source>
</evidence>
<organism evidence="4 5">
    <name type="scientific">Ascaris lumbricoides</name>
    <name type="common">Giant roundworm</name>
    <dbReference type="NCBI Taxonomy" id="6252"/>
    <lineage>
        <taxon>Eukaryota</taxon>
        <taxon>Metazoa</taxon>
        <taxon>Ecdysozoa</taxon>
        <taxon>Nematoda</taxon>
        <taxon>Chromadorea</taxon>
        <taxon>Rhabditida</taxon>
        <taxon>Spirurina</taxon>
        <taxon>Ascaridomorpha</taxon>
        <taxon>Ascaridoidea</taxon>
        <taxon>Ascarididae</taxon>
        <taxon>Ascaris</taxon>
    </lineage>
</organism>
<dbReference type="Pfam" id="PF00501">
    <property type="entry name" value="AMP-binding"/>
    <property type="match status" value="1"/>
</dbReference>
<dbReference type="PANTHER" id="PTHR24096">
    <property type="entry name" value="LONG-CHAIN-FATTY-ACID--COA LIGASE"/>
    <property type="match status" value="1"/>
</dbReference>
<evidence type="ECO:0000313" key="5">
    <source>
        <dbReference type="WBParaSite" id="ALUE_0002284301-mRNA-1"/>
    </source>
</evidence>